<dbReference type="NCBIfam" id="NF045980">
    <property type="entry name" value="MAG6410_fam_LP"/>
    <property type="match status" value="1"/>
</dbReference>
<gene>
    <name evidence="5" type="ORF">ABID29_000483</name>
</gene>
<evidence type="ECO:0000256" key="2">
    <source>
        <dbReference type="SAM" id="MobiDB-lite"/>
    </source>
</evidence>
<dbReference type="Proteomes" id="UP001549122">
    <property type="component" value="Unassembled WGS sequence"/>
</dbReference>
<dbReference type="InterPro" id="IPR037800">
    <property type="entry name" value="GCN5"/>
</dbReference>
<evidence type="ECO:0000313" key="5">
    <source>
        <dbReference type="EMBL" id="MET3557374.1"/>
    </source>
</evidence>
<dbReference type="InterPro" id="IPR015117">
    <property type="entry name" value="IdeS"/>
</dbReference>
<dbReference type="InterPro" id="IPR005877">
    <property type="entry name" value="YSIRK_signal_dom"/>
</dbReference>
<dbReference type="Pfam" id="PF09028">
    <property type="entry name" value="Mac-1"/>
    <property type="match status" value="1"/>
</dbReference>
<dbReference type="Gene3D" id="3.10.620.30">
    <property type="match status" value="1"/>
</dbReference>
<accession>A0ABV2FFN8</accession>
<dbReference type="NCBIfam" id="TIGR01168">
    <property type="entry name" value="YSIRK_signal"/>
    <property type="match status" value="1"/>
</dbReference>
<dbReference type="PANTHER" id="PTHR45750">
    <property type="entry name" value="GH11602P"/>
    <property type="match status" value="1"/>
</dbReference>
<feature type="transmembrane region" description="Helical" evidence="3">
    <location>
        <begin position="1571"/>
        <end position="1590"/>
    </location>
</feature>
<organism evidence="5 6">
    <name type="scientific">Streptococcus rupicaprae</name>
    <dbReference type="NCBI Taxonomy" id="759619"/>
    <lineage>
        <taxon>Bacteria</taxon>
        <taxon>Bacillati</taxon>
        <taxon>Bacillota</taxon>
        <taxon>Bacilli</taxon>
        <taxon>Lactobacillales</taxon>
        <taxon>Streptococcaceae</taxon>
        <taxon>Streptococcus</taxon>
    </lineage>
</organism>
<dbReference type="Pfam" id="PF01841">
    <property type="entry name" value="Transglut_core"/>
    <property type="match status" value="1"/>
</dbReference>
<feature type="compositionally biased region" description="Polar residues" evidence="2">
    <location>
        <begin position="1544"/>
        <end position="1566"/>
    </location>
</feature>
<feature type="compositionally biased region" description="Polar residues" evidence="2">
    <location>
        <begin position="758"/>
        <end position="777"/>
    </location>
</feature>
<dbReference type="Gene3D" id="3.90.70.10">
    <property type="entry name" value="Cysteine proteinases"/>
    <property type="match status" value="1"/>
</dbReference>
<name>A0ABV2FFN8_9STRE</name>
<dbReference type="InterPro" id="IPR038765">
    <property type="entry name" value="Papain-like_cys_pep_sf"/>
</dbReference>
<proteinExistence type="predicted"/>
<comment type="caution">
    <text evidence="5">The sequence shown here is derived from an EMBL/GenBank/DDBJ whole genome shotgun (WGS) entry which is preliminary data.</text>
</comment>
<dbReference type="SMART" id="SM00460">
    <property type="entry name" value="TGc"/>
    <property type="match status" value="1"/>
</dbReference>
<evidence type="ECO:0000256" key="3">
    <source>
        <dbReference type="SAM" id="Phobius"/>
    </source>
</evidence>
<dbReference type="SUPFAM" id="SSF54001">
    <property type="entry name" value="Cysteine proteinases"/>
    <property type="match status" value="2"/>
</dbReference>
<sequence>MNFYQKTEPQRRYAIRKTSACVGSVLIGFFFLAGNMQSVQASENTPETVALISHSNATVDQDGLGQTAASEEIDQPIETPQTNPVVVAEEVSEEPLAADDVMTAEETPKVIETSPEEVKKAILEAPAPNYYEDEQYELSQKEVTVKYNEGVKLELVSRTGNKEKPSEINWYVRVNYPKTEVYSPEKTTIIGEDNTDLLHLDKDGTITSLNKHVKSQTVELWAEHNKHLYRALVKLPGTEETEAIRQDEEANKEAEKIVKAFENLSDVEKAKAAHDWLVDNVEYVTRPGEDQSAYSALVEKKTVCAGYAKGFKLLMDKMGIPCHTKHGKIDIGEYHLWNIIELDGEWYHVDATWDDLRGRDYHSQEHFLITNKDFKLTPRAKREYSEVHEDKMGERYRFYGFEQDGILAKTETEVANVLARQYHETTANVKPHIFKVMAPNNISQSKVHDKLANLLRHELFQTHIVRYGGYNLYRIQARVFPTNEELNKKPITVDSITPVAAAENERLSTITVKLKQPLELDAGNVIVKDARLTNVIKISDNEYKLTLDSPKSMADSQIELKLAKYGYQFDKPVHKLNIQSRRHEQPNATFTATGENTGYLENVKPGMEYRIGQNKWTKIDQNRIELKDISTVDFYVRMPETSSAFASPIQYLEIKKATDPDTVTAKNAQIVGVNTSMEYRLKNSGKWVDCTSNILSRLVKGDYEIRTKATGEYLASNIKTVTVTEGLDETETNVTKQEAEAIRKSEEKKRRRKRQVEPEQQATQEPVSPQVTETTDSTTEKQDVVTTEEIIYKRDERVLEQQLKTDVTSEEAQKRAHEFAEAKAVEKVAKTQWVQGVNVEDHEFVKVTETDAEYFVTKHSAGQGWYDINKNGHDDGDLCAGAVATNMLHWWVDRNKDYIDRYLHENKDNGTYTVRDTNFDFRKAREVYTGEKGYSDQSRFFDIVKQAFPHSAVWTNKILDLYINGYGYNQSSSMQNPPVEKEKLTSKINFFRNVFGGTPLTHYESIHSHSQFSESIKTALEQGKAIGVAYYHNPDAAGHIVTAWGADFDESGKVIAIYVSDSDDGDEPVLGDQKSQVGLRRYRVEEHGGKLRLTSRKQEGFGSYIGFINTLSQGTEDWKKYFKNEETKTGKLVAPEEAPAKPEFSEMDILRAEAEREAERKAQEEQAQREAERKAQEEQAKREAERKAQEEQAKRETERKAQEEQAKREAERKAQEEQAKRETERKAQEAKRDAERKLAEEKARQEQVKREQEKMAKQEEAKREAERKAQEEQAKRDAERKLAEEKARQEQVKREQEKMAKQEEAKREAERKAQEEQAKREAEQKLADEKRKAEAERKTQEEQAKREAERKAQEEQAKREAERKAQEEQAKREAERKAQEEQAKREAERKAQEEQAKREAERKAQEEQAERKAKEEKAKRNQTVASKVKVNRKHTPMKLAEIDNGLQEVHNENLTRQGDRVIDRLESSINAKSLSNVESRLTAESEQKEPQVLLLAPVIASQQSAVTQALVEDKPKEVTLKTSDKNLEGTDKKTEQIEKLPAKTPQSTQGVSQRVENLSQKKTRNGQGSTAGFIIPTILAGILLFIMAYLRRGNKKE</sequence>
<feature type="compositionally biased region" description="Basic and acidic residues" evidence="2">
    <location>
        <begin position="1520"/>
        <end position="1541"/>
    </location>
</feature>
<evidence type="ECO:0000313" key="6">
    <source>
        <dbReference type="Proteomes" id="UP001549122"/>
    </source>
</evidence>
<feature type="compositionally biased region" description="Basic and acidic residues" evidence="2">
    <location>
        <begin position="737"/>
        <end position="748"/>
    </location>
</feature>
<reference evidence="5 6" key="1">
    <citation type="submission" date="2024-06" db="EMBL/GenBank/DDBJ databases">
        <title>Genomic Encyclopedia of Type Strains, Phase IV (KMG-IV): sequencing the most valuable type-strain genomes for metagenomic binning, comparative biology and taxonomic classification.</title>
        <authorList>
            <person name="Goeker M."/>
        </authorList>
    </citation>
    <scope>NUCLEOTIDE SEQUENCE [LARGE SCALE GENOMIC DNA]</scope>
    <source>
        <strain evidence="5 6">DSM 28303</strain>
    </source>
</reference>
<dbReference type="EMBL" id="JBEPLO010000003">
    <property type="protein sequence ID" value="MET3557374.1"/>
    <property type="molecule type" value="Genomic_DNA"/>
</dbReference>
<evidence type="ECO:0000259" key="4">
    <source>
        <dbReference type="SMART" id="SM00460"/>
    </source>
</evidence>
<dbReference type="PANTHER" id="PTHR45750:SF3">
    <property type="entry name" value="HISTONE ACETYLTRANSFERASE"/>
    <property type="match status" value="1"/>
</dbReference>
<feature type="region of interest" description="Disordered" evidence="2">
    <location>
        <begin position="1155"/>
        <end position="1436"/>
    </location>
</feature>
<dbReference type="RefSeq" id="WP_354364131.1">
    <property type="nucleotide sequence ID" value="NZ_JBEPLO010000003.1"/>
</dbReference>
<dbReference type="InterPro" id="IPR002931">
    <property type="entry name" value="Transglutaminase-like"/>
</dbReference>
<feature type="domain" description="Transglutaminase-like" evidence="4">
    <location>
        <begin position="296"/>
        <end position="353"/>
    </location>
</feature>
<keyword evidence="1" id="KW-0732">Signal</keyword>
<evidence type="ECO:0000256" key="1">
    <source>
        <dbReference type="ARBA" id="ARBA00022729"/>
    </source>
</evidence>
<keyword evidence="3" id="KW-1133">Transmembrane helix</keyword>
<keyword evidence="3" id="KW-0812">Transmembrane</keyword>
<protein>
    <recommendedName>
        <fullName evidence="4">Transglutaminase-like domain-containing protein</fullName>
    </recommendedName>
</protein>
<feature type="region of interest" description="Disordered" evidence="2">
    <location>
        <begin position="729"/>
        <end position="786"/>
    </location>
</feature>
<feature type="region of interest" description="Disordered" evidence="2">
    <location>
        <begin position="1520"/>
        <end position="1566"/>
    </location>
</feature>
<feature type="compositionally biased region" description="Basic and acidic residues" evidence="2">
    <location>
        <begin position="1155"/>
        <end position="1419"/>
    </location>
</feature>
<keyword evidence="3" id="KW-0472">Membrane</keyword>
<keyword evidence="6" id="KW-1185">Reference proteome</keyword>